<gene>
    <name evidence="1" type="ORF">K504DRAFT_460769</name>
</gene>
<dbReference type="Proteomes" id="UP000799428">
    <property type="component" value="Unassembled WGS sequence"/>
</dbReference>
<accession>A0A6G1JXI9</accession>
<organism evidence="1 2">
    <name type="scientific">Pleomassaria siparia CBS 279.74</name>
    <dbReference type="NCBI Taxonomy" id="1314801"/>
    <lineage>
        <taxon>Eukaryota</taxon>
        <taxon>Fungi</taxon>
        <taxon>Dikarya</taxon>
        <taxon>Ascomycota</taxon>
        <taxon>Pezizomycotina</taxon>
        <taxon>Dothideomycetes</taxon>
        <taxon>Pleosporomycetidae</taxon>
        <taxon>Pleosporales</taxon>
        <taxon>Pleomassariaceae</taxon>
        <taxon>Pleomassaria</taxon>
    </lineage>
</organism>
<dbReference type="EMBL" id="MU005780">
    <property type="protein sequence ID" value="KAF2704982.1"/>
    <property type="molecule type" value="Genomic_DNA"/>
</dbReference>
<dbReference type="OrthoDB" id="3763456at2759"/>
<sequence>MSYMSLHQSTCLNLNGADNSDSDLWILPDFEDWEYDDASPLAHAGVQKGSVITQSSKMTMGKAEQGEWTAFMQRAASSNRERLRRRLEGDGWDFVGGKYGYGTESVEWRTGASVGEEKVDEEFDFVILLPQIAVS</sequence>
<dbReference type="AlphaFoldDB" id="A0A6G1JXI9"/>
<keyword evidence="2" id="KW-1185">Reference proteome</keyword>
<reference evidence="1" key="1">
    <citation type="journal article" date="2020" name="Stud. Mycol.">
        <title>101 Dothideomycetes genomes: a test case for predicting lifestyles and emergence of pathogens.</title>
        <authorList>
            <person name="Haridas S."/>
            <person name="Albert R."/>
            <person name="Binder M."/>
            <person name="Bloem J."/>
            <person name="Labutti K."/>
            <person name="Salamov A."/>
            <person name="Andreopoulos B."/>
            <person name="Baker S."/>
            <person name="Barry K."/>
            <person name="Bills G."/>
            <person name="Bluhm B."/>
            <person name="Cannon C."/>
            <person name="Castanera R."/>
            <person name="Culley D."/>
            <person name="Daum C."/>
            <person name="Ezra D."/>
            <person name="Gonzalez J."/>
            <person name="Henrissat B."/>
            <person name="Kuo A."/>
            <person name="Liang C."/>
            <person name="Lipzen A."/>
            <person name="Lutzoni F."/>
            <person name="Magnuson J."/>
            <person name="Mondo S."/>
            <person name="Nolan M."/>
            <person name="Ohm R."/>
            <person name="Pangilinan J."/>
            <person name="Park H.-J."/>
            <person name="Ramirez L."/>
            <person name="Alfaro M."/>
            <person name="Sun H."/>
            <person name="Tritt A."/>
            <person name="Yoshinaga Y."/>
            <person name="Zwiers L.-H."/>
            <person name="Turgeon B."/>
            <person name="Goodwin S."/>
            <person name="Spatafora J."/>
            <person name="Crous P."/>
            <person name="Grigoriev I."/>
        </authorList>
    </citation>
    <scope>NUCLEOTIDE SEQUENCE</scope>
    <source>
        <strain evidence="1">CBS 279.74</strain>
    </source>
</reference>
<name>A0A6G1JXI9_9PLEO</name>
<evidence type="ECO:0000313" key="2">
    <source>
        <dbReference type="Proteomes" id="UP000799428"/>
    </source>
</evidence>
<protein>
    <submittedName>
        <fullName evidence="1">Uncharacterized protein</fullName>
    </submittedName>
</protein>
<proteinExistence type="predicted"/>
<evidence type="ECO:0000313" key="1">
    <source>
        <dbReference type="EMBL" id="KAF2704982.1"/>
    </source>
</evidence>